<evidence type="ECO:0000313" key="9">
    <source>
        <dbReference type="WBParaSite" id="nRc.2.0.1.t26081-RA"/>
    </source>
</evidence>
<dbReference type="Proteomes" id="UP000887565">
    <property type="component" value="Unplaced"/>
</dbReference>
<keyword evidence="5 7" id="KW-0472">Membrane</keyword>
<keyword evidence="6" id="KW-0325">Glycoprotein</keyword>
<name>A0A915JJ24_ROMCU</name>
<feature type="transmembrane region" description="Helical" evidence="7">
    <location>
        <begin position="102"/>
        <end position="122"/>
    </location>
</feature>
<evidence type="ECO:0000256" key="4">
    <source>
        <dbReference type="ARBA" id="ARBA00022989"/>
    </source>
</evidence>
<evidence type="ECO:0000256" key="3">
    <source>
        <dbReference type="ARBA" id="ARBA00022692"/>
    </source>
</evidence>
<evidence type="ECO:0000313" key="8">
    <source>
        <dbReference type="Proteomes" id="UP000887565"/>
    </source>
</evidence>
<evidence type="ECO:0000256" key="5">
    <source>
        <dbReference type="ARBA" id="ARBA00023136"/>
    </source>
</evidence>
<feature type="transmembrane region" description="Helical" evidence="7">
    <location>
        <begin position="20"/>
        <end position="40"/>
    </location>
</feature>
<keyword evidence="4 7" id="KW-1133">Transmembrane helix</keyword>
<reference evidence="9" key="1">
    <citation type="submission" date="2022-11" db="UniProtKB">
        <authorList>
            <consortium name="WormBaseParasite"/>
        </authorList>
    </citation>
    <scope>IDENTIFICATION</scope>
</reference>
<sequence>MKRFNLSPSIHRKERSPILLYFLLSLMFGFLASFLTFPCLRYSRMYNDALRCSSSEPLKRFLVHVGFFSPLFVLVLWIKPLAHDHLVHGEKAIFTLPQFESFRLWACLVVVLTRFLLANVHLQAYLNMAHDKVNDLRNEGGRITNIDLQKMIAQIFYYLCVVSIQYFAPFILILSLTFILKILAVAADSKTKEEASTLTAGKRVTVDWSYNTGEPVIQIVVIDIAPAPLSILALGERTIFCLSECGVLRFAEKLEYTPICLLGYAATYEGYVQYLVATQTQTLLLYVDTTLRWAAQMPRMPVCLDVLHESPLRGILVSVSDDGRLDWSYLGTDPAFYGIPNPEAVHLAYDSEIEESIPSLTMRNLEKMRTKRASISESSDIIRVSLAFQCLLRTNWEELTESAIHKTLNLMTGNLKESKIGQQNSIADLEPPRAIDIASLKKKILLLSDKIVQTGKLPFLSVKSTSSSLQPVPENNVDQGSIDKPILNVAESTQKHIGPTQIDTIKKESDTSKGFGAEKNPSALKKIELGSRLLDDIQEEYSDLESVNEPSKVVQNLESYSADEIQRQGEETVDL</sequence>
<dbReference type="PANTHER" id="PTHR13624:SF6">
    <property type="entry name" value="EMEI"/>
    <property type="match status" value="1"/>
</dbReference>
<evidence type="ECO:0000256" key="1">
    <source>
        <dbReference type="ARBA" id="ARBA00004141"/>
    </source>
</evidence>
<keyword evidence="3 7" id="KW-0812">Transmembrane</keyword>
<dbReference type="InterPro" id="IPR019395">
    <property type="entry name" value="Transmembrane_161A/B"/>
</dbReference>
<feature type="transmembrane region" description="Helical" evidence="7">
    <location>
        <begin position="155"/>
        <end position="180"/>
    </location>
</feature>
<evidence type="ECO:0000256" key="2">
    <source>
        <dbReference type="ARBA" id="ARBA00009706"/>
    </source>
</evidence>
<keyword evidence="8" id="KW-1185">Reference proteome</keyword>
<comment type="similarity">
    <text evidence="2">Belongs to the TMEM161 family.</text>
</comment>
<protein>
    <submittedName>
        <fullName evidence="9">PTHB1 N-terminal domain-containing protein</fullName>
    </submittedName>
</protein>
<dbReference type="PANTHER" id="PTHR13624">
    <property type="entry name" value="RE42071P"/>
    <property type="match status" value="1"/>
</dbReference>
<proteinExistence type="inferred from homology"/>
<dbReference type="Pfam" id="PF10268">
    <property type="entry name" value="Tmemb_161AB"/>
    <property type="match status" value="1"/>
</dbReference>
<accession>A0A915JJ24</accession>
<feature type="transmembrane region" description="Helical" evidence="7">
    <location>
        <begin position="61"/>
        <end position="82"/>
    </location>
</feature>
<dbReference type="AlphaFoldDB" id="A0A915JJ24"/>
<comment type="subcellular location">
    <subcellularLocation>
        <location evidence="1">Membrane</location>
        <topology evidence="1">Multi-pass membrane protein</topology>
    </subcellularLocation>
</comment>
<evidence type="ECO:0000256" key="7">
    <source>
        <dbReference type="SAM" id="Phobius"/>
    </source>
</evidence>
<evidence type="ECO:0000256" key="6">
    <source>
        <dbReference type="ARBA" id="ARBA00023180"/>
    </source>
</evidence>
<dbReference type="WBParaSite" id="nRc.2.0.1.t26081-RA">
    <property type="protein sequence ID" value="nRc.2.0.1.t26081-RA"/>
    <property type="gene ID" value="nRc.2.0.1.g26081"/>
</dbReference>
<dbReference type="GO" id="GO:0016020">
    <property type="term" value="C:membrane"/>
    <property type="evidence" value="ECO:0007669"/>
    <property type="project" value="UniProtKB-SubCell"/>
</dbReference>
<organism evidence="8 9">
    <name type="scientific">Romanomermis culicivorax</name>
    <name type="common">Nematode worm</name>
    <dbReference type="NCBI Taxonomy" id="13658"/>
    <lineage>
        <taxon>Eukaryota</taxon>
        <taxon>Metazoa</taxon>
        <taxon>Ecdysozoa</taxon>
        <taxon>Nematoda</taxon>
        <taxon>Enoplea</taxon>
        <taxon>Dorylaimia</taxon>
        <taxon>Mermithida</taxon>
        <taxon>Mermithoidea</taxon>
        <taxon>Mermithidae</taxon>
        <taxon>Romanomermis</taxon>
    </lineage>
</organism>